<dbReference type="KEGG" id="lang:109344815"/>
<keyword evidence="3" id="KW-1185">Reference proteome</keyword>
<dbReference type="InterPro" id="IPR056139">
    <property type="entry name" value="DUF7722"/>
</dbReference>
<dbReference type="PANTHER" id="PTHR33513">
    <property type="entry name" value="OS06G0523300 PROTEIN"/>
    <property type="match status" value="1"/>
</dbReference>
<sequence>MAPRLVLNSACHVLGHTIDKDNIEKQCNQIVSDSNGEVEKVEYPSSGFQMPLHYPRYTKDDYERMEDWKVELLLQEYGLSFKGTLDEKRAFAMGAFLWPDQY</sequence>
<feature type="domain" description="DUF7722" evidence="1">
    <location>
        <begin position="54"/>
        <end position="99"/>
    </location>
</feature>
<organism evidence="2 3">
    <name type="scientific">Lupinus angustifolius</name>
    <name type="common">Narrow-leaved blue lupine</name>
    <dbReference type="NCBI Taxonomy" id="3871"/>
    <lineage>
        <taxon>Eukaryota</taxon>
        <taxon>Viridiplantae</taxon>
        <taxon>Streptophyta</taxon>
        <taxon>Embryophyta</taxon>
        <taxon>Tracheophyta</taxon>
        <taxon>Spermatophyta</taxon>
        <taxon>Magnoliopsida</taxon>
        <taxon>eudicotyledons</taxon>
        <taxon>Gunneridae</taxon>
        <taxon>Pentapetalae</taxon>
        <taxon>rosids</taxon>
        <taxon>fabids</taxon>
        <taxon>Fabales</taxon>
        <taxon>Fabaceae</taxon>
        <taxon>Papilionoideae</taxon>
        <taxon>50 kb inversion clade</taxon>
        <taxon>genistoids sensu lato</taxon>
        <taxon>core genistoids</taxon>
        <taxon>Genisteae</taxon>
        <taxon>Lupinus</taxon>
    </lineage>
</organism>
<evidence type="ECO:0000259" key="1">
    <source>
        <dbReference type="Pfam" id="PF24847"/>
    </source>
</evidence>
<dbReference type="STRING" id="3871.A0A4P1RLV5"/>
<protein>
    <recommendedName>
        <fullName evidence="1">DUF7722 domain-containing protein</fullName>
    </recommendedName>
</protein>
<evidence type="ECO:0000313" key="2">
    <source>
        <dbReference type="EMBL" id="OIW13861.1"/>
    </source>
</evidence>
<reference evidence="2 3" key="1">
    <citation type="journal article" date="2017" name="Plant Biotechnol. J.">
        <title>A comprehensive draft genome sequence for lupin (Lupinus angustifolius), an emerging health food: insights into plant-microbe interactions and legume evolution.</title>
        <authorList>
            <person name="Hane J.K."/>
            <person name="Ming Y."/>
            <person name="Kamphuis L.G."/>
            <person name="Nelson M.N."/>
            <person name="Garg G."/>
            <person name="Atkins C.A."/>
            <person name="Bayer P.E."/>
            <person name="Bravo A."/>
            <person name="Bringans S."/>
            <person name="Cannon S."/>
            <person name="Edwards D."/>
            <person name="Foley R."/>
            <person name="Gao L.L."/>
            <person name="Harrison M.J."/>
            <person name="Huang W."/>
            <person name="Hurgobin B."/>
            <person name="Li S."/>
            <person name="Liu C.W."/>
            <person name="McGrath A."/>
            <person name="Morahan G."/>
            <person name="Murray J."/>
            <person name="Weller J."/>
            <person name="Jian J."/>
            <person name="Singh K.B."/>
        </authorList>
    </citation>
    <scope>NUCLEOTIDE SEQUENCE [LARGE SCALE GENOMIC DNA]</scope>
    <source>
        <strain evidence="3">cv. Tanjil</strain>
        <tissue evidence="2">Whole plant</tissue>
    </source>
</reference>
<accession>A0A4P1RLV5</accession>
<dbReference type="AlphaFoldDB" id="A0A4P1RLV5"/>
<proteinExistence type="predicted"/>
<dbReference type="Proteomes" id="UP000188354">
    <property type="component" value="Chromosome LG04"/>
</dbReference>
<dbReference type="Pfam" id="PF24847">
    <property type="entry name" value="DUF7722"/>
    <property type="match status" value="1"/>
</dbReference>
<gene>
    <name evidence="2" type="ORF">TanjilG_31750</name>
</gene>
<dbReference type="Gramene" id="OIW13861">
    <property type="protein sequence ID" value="OIW13861"/>
    <property type="gene ID" value="TanjilG_31750"/>
</dbReference>
<name>A0A4P1RLV5_LUPAN</name>
<evidence type="ECO:0000313" key="3">
    <source>
        <dbReference type="Proteomes" id="UP000188354"/>
    </source>
</evidence>
<dbReference type="OrthoDB" id="1932905at2759"/>
<dbReference type="EMBL" id="CM007364">
    <property type="protein sequence ID" value="OIW13861.1"/>
    <property type="molecule type" value="Genomic_DNA"/>
</dbReference>